<proteinExistence type="inferred from homology"/>
<dbReference type="InterPro" id="IPR010934">
    <property type="entry name" value="NADH_DH_su5_C"/>
</dbReference>
<dbReference type="CTD" id="4540"/>
<evidence type="ECO:0000256" key="4">
    <source>
        <dbReference type="ARBA" id="ARBA00022448"/>
    </source>
</evidence>
<dbReference type="GO" id="GO:0042773">
    <property type="term" value="P:ATP synthesis coupled electron transport"/>
    <property type="evidence" value="ECO:0007669"/>
    <property type="project" value="InterPro"/>
</dbReference>
<evidence type="ECO:0000256" key="12">
    <source>
        <dbReference type="ARBA" id="ARBA00023075"/>
    </source>
</evidence>
<evidence type="ECO:0000256" key="10">
    <source>
        <dbReference type="ARBA" id="ARBA00022989"/>
    </source>
</evidence>
<comment type="subcellular location">
    <subcellularLocation>
        <location evidence="1">Mitochondrion inner membrane</location>
        <topology evidence="1">Multi-pass membrane protein</topology>
    </subcellularLocation>
</comment>
<dbReference type="PANTHER" id="PTHR42829:SF2">
    <property type="entry name" value="NADH-UBIQUINONE OXIDOREDUCTASE CHAIN 5"/>
    <property type="match status" value="1"/>
</dbReference>
<dbReference type="PANTHER" id="PTHR42829">
    <property type="entry name" value="NADH-UBIQUINONE OXIDOREDUCTASE CHAIN 5"/>
    <property type="match status" value="1"/>
</dbReference>
<evidence type="ECO:0000256" key="5">
    <source>
        <dbReference type="ARBA" id="ARBA00022660"/>
    </source>
</evidence>
<dbReference type="InterPro" id="IPR001516">
    <property type="entry name" value="Proton_antipo_N"/>
</dbReference>
<evidence type="ECO:0000256" key="13">
    <source>
        <dbReference type="ARBA" id="ARBA00023128"/>
    </source>
</evidence>
<feature type="transmembrane region" description="Helical" evidence="16">
    <location>
        <begin position="6"/>
        <end position="23"/>
    </location>
</feature>
<accession>D6RR69</accession>
<dbReference type="InterPro" id="IPR001750">
    <property type="entry name" value="ND/Mrp_TM"/>
</dbReference>
<keyword evidence="10 16" id="KW-1133">Transmembrane helix</keyword>
<evidence type="ECO:0000256" key="1">
    <source>
        <dbReference type="ARBA" id="ARBA00004448"/>
    </source>
</evidence>
<dbReference type="GO" id="GO:0005743">
    <property type="term" value="C:mitochondrial inner membrane"/>
    <property type="evidence" value="ECO:0007669"/>
    <property type="project" value="UniProtKB-SubCell"/>
</dbReference>
<feature type="transmembrane region" description="Helical" evidence="16">
    <location>
        <begin position="167"/>
        <end position="186"/>
    </location>
</feature>
<evidence type="ECO:0000256" key="15">
    <source>
        <dbReference type="ARBA" id="ARBA00049551"/>
    </source>
</evidence>
<dbReference type="Pfam" id="PF06455">
    <property type="entry name" value="NADH5_C"/>
    <property type="match status" value="1"/>
</dbReference>
<evidence type="ECO:0000256" key="16">
    <source>
        <dbReference type="RuleBase" id="RU003404"/>
    </source>
</evidence>
<feature type="domain" description="NADH-Ubiquinone oxidoreductase (complex I) chain 5 N-terminal" evidence="18">
    <location>
        <begin position="65"/>
        <end position="113"/>
    </location>
</feature>
<keyword evidence="8" id="KW-1278">Translocase</keyword>
<dbReference type="Pfam" id="PF00361">
    <property type="entry name" value="Proton_antipo_M"/>
    <property type="match status" value="1"/>
</dbReference>
<feature type="transmembrane region" description="Helical" evidence="16">
    <location>
        <begin position="137"/>
        <end position="155"/>
    </location>
</feature>
<dbReference type="GO" id="GO:0015990">
    <property type="term" value="P:electron transport coupled proton transport"/>
    <property type="evidence" value="ECO:0007669"/>
    <property type="project" value="TreeGrafter"/>
</dbReference>
<evidence type="ECO:0000256" key="11">
    <source>
        <dbReference type="ARBA" id="ARBA00023027"/>
    </source>
</evidence>
<keyword evidence="12 16" id="KW-0830">Ubiquinone</keyword>
<feature type="transmembrane region" description="Helical" evidence="16">
    <location>
        <begin position="113"/>
        <end position="131"/>
    </location>
</feature>
<evidence type="ECO:0000259" key="17">
    <source>
        <dbReference type="Pfam" id="PF00361"/>
    </source>
</evidence>
<feature type="transmembrane region" description="Helical" evidence="16">
    <location>
        <begin position="449"/>
        <end position="467"/>
    </location>
</feature>
<keyword evidence="11 16" id="KW-0520">NAD</keyword>
<feature type="domain" description="NADH dehydrogenase subunit 5 C-terminal" evidence="19">
    <location>
        <begin position="417"/>
        <end position="594"/>
    </location>
</feature>
<dbReference type="PRINTS" id="PR01434">
    <property type="entry name" value="NADHDHGNASE5"/>
</dbReference>
<dbReference type="InterPro" id="IPR018393">
    <property type="entry name" value="NADHpl_OxRdtase_5_subgr"/>
</dbReference>
<comment type="similarity">
    <text evidence="16">Belongs to the complex I subunit 5 family.</text>
</comment>
<dbReference type="EMBL" id="AB114447">
    <property type="protein sequence ID" value="BAJ08057.1"/>
    <property type="molecule type" value="Genomic_DNA"/>
</dbReference>
<feature type="transmembrane region" description="Helical" evidence="16">
    <location>
        <begin position="240"/>
        <end position="261"/>
    </location>
</feature>
<keyword evidence="7" id="KW-0999">Mitochondrion inner membrane</keyword>
<dbReference type="Pfam" id="PF00662">
    <property type="entry name" value="Proton_antipo_N"/>
    <property type="match status" value="1"/>
</dbReference>
<evidence type="ECO:0000256" key="3">
    <source>
        <dbReference type="ARBA" id="ARBA00021096"/>
    </source>
</evidence>
<evidence type="ECO:0000256" key="14">
    <source>
        <dbReference type="ARBA" id="ARBA00023136"/>
    </source>
</evidence>
<feature type="transmembrane region" description="Helical" evidence="16">
    <location>
        <begin position="580"/>
        <end position="602"/>
    </location>
</feature>
<feature type="transmembrane region" description="Helical" evidence="16">
    <location>
        <begin position="320"/>
        <end position="342"/>
    </location>
</feature>
<keyword evidence="13 16" id="KW-0496">Mitochondrion</keyword>
<feature type="transmembrane region" description="Helical" evidence="16">
    <location>
        <begin position="401"/>
        <end position="423"/>
    </location>
</feature>
<keyword evidence="9" id="KW-0249">Electron transport</keyword>
<comment type="catalytic activity">
    <reaction evidence="15 16">
        <text>a ubiquinone + NADH + 5 H(+)(in) = a ubiquinol + NAD(+) + 4 H(+)(out)</text>
        <dbReference type="Rhea" id="RHEA:29091"/>
        <dbReference type="Rhea" id="RHEA-COMP:9565"/>
        <dbReference type="Rhea" id="RHEA-COMP:9566"/>
        <dbReference type="ChEBI" id="CHEBI:15378"/>
        <dbReference type="ChEBI" id="CHEBI:16389"/>
        <dbReference type="ChEBI" id="CHEBI:17976"/>
        <dbReference type="ChEBI" id="CHEBI:57540"/>
        <dbReference type="ChEBI" id="CHEBI:57945"/>
        <dbReference type="EC" id="7.1.1.2"/>
    </reaction>
</comment>
<dbReference type="NCBIfam" id="TIGR01974">
    <property type="entry name" value="NDH_I_L"/>
    <property type="match status" value="1"/>
</dbReference>
<keyword evidence="14 16" id="KW-0472">Membrane</keyword>
<gene>
    <name evidence="20" type="primary">ND5</name>
</gene>
<evidence type="ECO:0000256" key="8">
    <source>
        <dbReference type="ARBA" id="ARBA00022967"/>
    </source>
</evidence>
<evidence type="ECO:0000313" key="20">
    <source>
        <dbReference type="EMBL" id="BAJ08057.1"/>
    </source>
</evidence>
<evidence type="ECO:0000256" key="9">
    <source>
        <dbReference type="ARBA" id="ARBA00022982"/>
    </source>
</evidence>
<feature type="domain" description="NADH:quinone oxidoreductase/Mrp antiporter transmembrane" evidence="17">
    <location>
        <begin position="130"/>
        <end position="409"/>
    </location>
</feature>
<dbReference type="RefSeq" id="YP_003668008.1">
    <property type="nucleotide sequence ID" value="NC_014182.1"/>
</dbReference>
<dbReference type="GeneID" id="9295407"/>
<dbReference type="InterPro" id="IPR003945">
    <property type="entry name" value="NU5C-like"/>
</dbReference>
<sequence length="603" mass="66240">MAILPMTTTILATIVLLIPMLPIKNEHLALSAKSSVKMAFLISLVYPTISMKNTPQSMTIHPTLMDIGTFSITTSITINQHSTMFLPVATLVTWSIMEFSTWYMNSDPNLKKFTNYLTTFLISMIILTTAGSMLQLFIGWEGVGVMSFLLINWWYSRMNANSAALQAIIYNRIGDIGMIMAISSMATSQSSWDIEQILVTQTNNQLLTTGLILAAMGKSAQFFMHMWLPAAMEGPTPVSALLHSSTMVIAGVYLLSYLHPLLLPQKYMLPACLYLGATTSLYAALCALTQNDIKKIIAFSTSSQLGLMMTAIGLNLPKLALLHIITHAVFKSMLFLTAGSIIHNLQNEQDIRKMGNLNTQMPITSSCLTIGSLALIGTPFLSGFYSKDPILETMLSSHINAWALLTTIAATTMTSSYTTRMILHTMTATPRQQTTTNIHEAQKNLTMPILRLAMATVFLGAVMTTALQTETTPNTMPTSTKLAPTMAMLLGAYFAMEVANSNTSLKLQNKNTTYNFLNQLAFYNTTHRSIPKTTLKFSQTVATQLTDLFWLEKVGPKLTSTINTKLSKTVSAQNGLIKNYLTTTLLTTLLALLYLSTLPLTAP</sequence>
<evidence type="ECO:0000256" key="2">
    <source>
        <dbReference type="ARBA" id="ARBA00012944"/>
    </source>
</evidence>
<feature type="transmembrane region" description="Helical" evidence="16">
    <location>
        <begin position="267"/>
        <end position="289"/>
    </location>
</feature>
<keyword evidence="5" id="KW-0679">Respiratory chain</keyword>
<name>D6RR69_9SAUR</name>
<feature type="transmembrane region" description="Helical" evidence="16">
    <location>
        <begin position="206"/>
        <end position="228"/>
    </location>
</feature>
<feature type="transmembrane region" description="Helical" evidence="16">
    <location>
        <begin position="296"/>
        <end position="314"/>
    </location>
</feature>
<evidence type="ECO:0000259" key="18">
    <source>
        <dbReference type="Pfam" id="PF00662"/>
    </source>
</evidence>
<keyword evidence="6 16" id="KW-0812">Transmembrane</keyword>
<evidence type="ECO:0000256" key="7">
    <source>
        <dbReference type="ARBA" id="ARBA00022792"/>
    </source>
</evidence>
<dbReference type="GO" id="GO:0003954">
    <property type="term" value="F:NADH dehydrogenase activity"/>
    <property type="evidence" value="ECO:0007669"/>
    <property type="project" value="TreeGrafter"/>
</dbReference>
<dbReference type="GO" id="GO:0008137">
    <property type="term" value="F:NADH dehydrogenase (ubiquinone) activity"/>
    <property type="evidence" value="ECO:0007669"/>
    <property type="project" value="UniProtKB-EC"/>
</dbReference>
<evidence type="ECO:0000259" key="19">
    <source>
        <dbReference type="Pfam" id="PF06455"/>
    </source>
</evidence>
<dbReference type="EC" id="7.1.1.2" evidence="2 16"/>
<organism evidence="20">
    <name type="scientific">Uromastyx benti</name>
    <name type="common">Yemeni spiny-tailed lizard</name>
    <dbReference type="NCBI Taxonomy" id="236742"/>
    <lineage>
        <taxon>Eukaryota</taxon>
        <taxon>Metazoa</taxon>
        <taxon>Chordata</taxon>
        <taxon>Craniata</taxon>
        <taxon>Vertebrata</taxon>
        <taxon>Euteleostomi</taxon>
        <taxon>Lepidosauria</taxon>
        <taxon>Squamata</taxon>
        <taxon>Bifurcata</taxon>
        <taxon>Unidentata</taxon>
        <taxon>Episquamata</taxon>
        <taxon>Toxicofera</taxon>
        <taxon>Iguania</taxon>
        <taxon>Acrodonta</taxon>
        <taxon>Agamidae</taxon>
        <taxon>Uromastycinae</taxon>
        <taxon>Uromastyx</taxon>
    </lineage>
</organism>
<feature type="transmembrane region" description="Helical" evidence="16">
    <location>
        <begin position="363"/>
        <end position="381"/>
    </location>
</feature>
<geneLocation type="mitochondrion" evidence="20"/>
<evidence type="ECO:0000256" key="6">
    <source>
        <dbReference type="ARBA" id="ARBA00022692"/>
    </source>
</evidence>
<feature type="transmembrane region" description="Helical" evidence="16">
    <location>
        <begin position="482"/>
        <end position="500"/>
    </location>
</feature>
<comment type="function">
    <text evidence="16">Core subunit of the mitochondrial membrane respiratory chain NADH dehydrogenase (Complex I) which catalyzes electron transfer from NADH through the respiratory chain, using ubiquinone as an electron acceptor. Essential for the catalytic activity and assembly of complex I.</text>
</comment>
<protein>
    <recommendedName>
        <fullName evidence="3 16">NADH-ubiquinone oxidoreductase chain 5</fullName>
        <ecNumber evidence="2 16">7.1.1.2</ecNumber>
    </recommendedName>
</protein>
<dbReference type="AlphaFoldDB" id="D6RR69"/>
<keyword evidence="4 16" id="KW-0813">Transport</keyword>
<reference evidence="20" key="1">
    <citation type="journal article" date="2010" name="BMC Evol. Biol.">
        <title>Mitochondrial genomes of acrodont lizards: timing of gene rearrangements and phylogenetic and biogeographic implications.</title>
        <authorList>
            <person name="Okajima Y."/>
            <person name="Kumazawa Y."/>
        </authorList>
    </citation>
    <scope>NUCLEOTIDE SEQUENCE</scope>
</reference>